<name>A0A2S5A7M5_9SPHI</name>
<dbReference type="Proteomes" id="UP000236893">
    <property type="component" value="Unassembled WGS sequence"/>
</dbReference>
<dbReference type="InterPro" id="IPR011990">
    <property type="entry name" value="TPR-like_helical_dom_sf"/>
</dbReference>
<protein>
    <submittedName>
        <fullName evidence="8">Uncharacterized protein</fullName>
    </submittedName>
</protein>
<comment type="similarity">
    <text evidence="2">Belongs to the SusD family.</text>
</comment>
<evidence type="ECO:0000313" key="8">
    <source>
        <dbReference type="EMBL" id="POY38598.1"/>
    </source>
</evidence>
<dbReference type="EMBL" id="PQVF01000002">
    <property type="protein sequence ID" value="POY38598.1"/>
    <property type="molecule type" value="Genomic_DNA"/>
</dbReference>
<dbReference type="Pfam" id="PF07980">
    <property type="entry name" value="SusD_RagB"/>
    <property type="match status" value="1"/>
</dbReference>
<evidence type="ECO:0000256" key="3">
    <source>
        <dbReference type="ARBA" id="ARBA00022729"/>
    </source>
</evidence>
<keyword evidence="3" id="KW-0732">Signal</keyword>
<dbReference type="Gene3D" id="1.25.40.390">
    <property type="match status" value="1"/>
</dbReference>
<dbReference type="PROSITE" id="PS51257">
    <property type="entry name" value="PROKAR_LIPOPROTEIN"/>
    <property type="match status" value="1"/>
</dbReference>
<evidence type="ECO:0000259" key="7">
    <source>
        <dbReference type="Pfam" id="PF14322"/>
    </source>
</evidence>
<keyword evidence="4" id="KW-0472">Membrane</keyword>
<evidence type="ECO:0000259" key="6">
    <source>
        <dbReference type="Pfam" id="PF07980"/>
    </source>
</evidence>
<dbReference type="OrthoDB" id="1097962at2"/>
<dbReference type="InterPro" id="IPR033985">
    <property type="entry name" value="SusD-like_N"/>
</dbReference>
<feature type="domain" description="RagB/SusD" evidence="6">
    <location>
        <begin position="350"/>
        <end position="446"/>
    </location>
</feature>
<comment type="subcellular location">
    <subcellularLocation>
        <location evidence="1">Cell outer membrane</location>
    </subcellularLocation>
</comment>
<evidence type="ECO:0000256" key="2">
    <source>
        <dbReference type="ARBA" id="ARBA00006275"/>
    </source>
</evidence>
<dbReference type="Pfam" id="PF14322">
    <property type="entry name" value="SusD-like_3"/>
    <property type="match status" value="1"/>
</dbReference>
<organism evidence="8 9">
    <name type="scientific">Solitalea longa</name>
    <dbReference type="NCBI Taxonomy" id="2079460"/>
    <lineage>
        <taxon>Bacteria</taxon>
        <taxon>Pseudomonadati</taxon>
        <taxon>Bacteroidota</taxon>
        <taxon>Sphingobacteriia</taxon>
        <taxon>Sphingobacteriales</taxon>
        <taxon>Sphingobacteriaceae</taxon>
        <taxon>Solitalea</taxon>
    </lineage>
</organism>
<dbReference type="GO" id="GO:0009279">
    <property type="term" value="C:cell outer membrane"/>
    <property type="evidence" value="ECO:0007669"/>
    <property type="project" value="UniProtKB-SubCell"/>
</dbReference>
<keyword evidence="9" id="KW-1185">Reference proteome</keyword>
<dbReference type="SUPFAM" id="SSF48452">
    <property type="entry name" value="TPR-like"/>
    <property type="match status" value="1"/>
</dbReference>
<evidence type="ECO:0000256" key="1">
    <source>
        <dbReference type="ARBA" id="ARBA00004442"/>
    </source>
</evidence>
<feature type="domain" description="SusD-like N-terminal" evidence="7">
    <location>
        <begin position="23"/>
        <end position="209"/>
    </location>
</feature>
<comment type="caution">
    <text evidence="8">The sequence shown here is derived from an EMBL/GenBank/DDBJ whole genome shotgun (WGS) entry which is preliminary data.</text>
</comment>
<evidence type="ECO:0000256" key="4">
    <source>
        <dbReference type="ARBA" id="ARBA00023136"/>
    </source>
</evidence>
<dbReference type="RefSeq" id="WP_103787855.1">
    <property type="nucleotide sequence ID" value="NZ_PQVF01000002.1"/>
</dbReference>
<dbReference type="AlphaFoldDB" id="A0A2S5A7M5"/>
<sequence length="478" mass="53809">MKRYYIKLMVAAGLLSTLFSCKEYLDVRPDDKILEDQAFSTPHGVNAALNGLYISLAKQGLYGGNLTLSTVDILAQRYNLSAQHGLYKIATYAYTERPAVERIDSIWTNAYGTILNANLFVEKLEKYKGAVSSETESIYKGEALAIRAMLHFDLLRLYGPMYNSADSTKASIPYYSKTETKIKELLPANKVMDLICADLSQAASLLEKDPIITQGVMSTLQGDGADFMRNRNYRLNYYAVKALQARVNMYRGNKVAALAAAKVLIDNADKFAWVTTSNALEEKANPDRVFSTEMIMGVFSSQLYSNYLNTFSPDLPDAAILAPLSARLQNVFESNENDFRYNLNWSIPTNGGKSFRVFYKYADIVDKTKNFRFTIPLMKISEMYYIAAECEPDIDQAFAYLNTVRGNRGLTSLETSVSLTTELQKEYQKEFFGEGQLFYYYKRKNMTAIPAGNQISGNQTMGAATYVLPLPLSEIQYR</sequence>
<accession>A0A2S5A7M5</accession>
<reference evidence="8 9" key="1">
    <citation type="submission" date="2018-01" db="EMBL/GenBank/DDBJ databases">
        <authorList>
            <person name="Gaut B.S."/>
            <person name="Morton B.R."/>
            <person name="Clegg M.T."/>
            <person name="Duvall M.R."/>
        </authorList>
    </citation>
    <scope>NUCLEOTIDE SEQUENCE [LARGE SCALE GENOMIC DNA]</scope>
    <source>
        <strain evidence="8 9">HR-AV</strain>
    </source>
</reference>
<proteinExistence type="inferred from homology"/>
<dbReference type="InterPro" id="IPR012944">
    <property type="entry name" value="SusD_RagB_dom"/>
</dbReference>
<evidence type="ECO:0000256" key="5">
    <source>
        <dbReference type="ARBA" id="ARBA00023237"/>
    </source>
</evidence>
<evidence type="ECO:0000313" key="9">
    <source>
        <dbReference type="Proteomes" id="UP000236893"/>
    </source>
</evidence>
<keyword evidence="5" id="KW-0998">Cell outer membrane</keyword>
<gene>
    <name evidence="8" type="ORF">C3K47_04170</name>
</gene>